<dbReference type="RefSeq" id="WP_107848156.1">
    <property type="nucleotide sequence ID" value="NZ_CP049263.1"/>
</dbReference>
<accession>A0A7S9RV87</accession>
<dbReference type="InterPro" id="IPR052155">
    <property type="entry name" value="Biofilm_reg_signaling"/>
</dbReference>
<dbReference type="SMART" id="SM00267">
    <property type="entry name" value="GGDEF"/>
    <property type="match status" value="1"/>
</dbReference>
<feature type="transmembrane region" description="Helical" evidence="1">
    <location>
        <begin position="226"/>
        <end position="244"/>
    </location>
</feature>
<feature type="transmembrane region" description="Helical" evidence="1">
    <location>
        <begin position="6"/>
        <end position="22"/>
    </location>
</feature>
<dbReference type="SUPFAM" id="SSF141868">
    <property type="entry name" value="EAL domain-like"/>
    <property type="match status" value="1"/>
</dbReference>
<feature type="domain" description="GGDEF" evidence="3">
    <location>
        <begin position="341"/>
        <end position="477"/>
    </location>
</feature>
<dbReference type="AlphaFoldDB" id="A0A7S9RV87"/>
<keyword evidence="1" id="KW-0812">Transmembrane</keyword>
<gene>
    <name evidence="4" type="ORF">CVS89_01775</name>
</gene>
<dbReference type="PROSITE" id="PS50883">
    <property type="entry name" value="EAL"/>
    <property type="match status" value="1"/>
</dbReference>
<feature type="transmembrane region" description="Helical" evidence="1">
    <location>
        <begin position="29"/>
        <end position="51"/>
    </location>
</feature>
<dbReference type="InterPro" id="IPR029787">
    <property type="entry name" value="Nucleotide_cyclase"/>
</dbReference>
<dbReference type="CDD" id="cd01949">
    <property type="entry name" value="GGDEF"/>
    <property type="match status" value="1"/>
</dbReference>
<dbReference type="PROSITE" id="PS50887">
    <property type="entry name" value="GGDEF"/>
    <property type="match status" value="1"/>
</dbReference>
<feature type="transmembrane region" description="Helical" evidence="1">
    <location>
        <begin position="132"/>
        <end position="153"/>
    </location>
</feature>
<feature type="transmembrane region" description="Helical" evidence="1">
    <location>
        <begin position="197"/>
        <end position="214"/>
    </location>
</feature>
<dbReference type="EMBL" id="CP049263">
    <property type="protein sequence ID" value="QPH98546.1"/>
    <property type="molecule type" value="Genomic_DNA"/>
</dbReference>
<feature type="transmembrane region" description="Helical" evidence="1">
    <location>
        <begin position="63"/>
        <end position="86"/>
    </location>
</feature>
<evidence type="ECO:0000259" key="2">
    <source>
        <dbReference type="PROSITE" id="PS50883"/>
    </source>
</evidence>
<dbReference type="InterPro" id="IPR043128">
    <property type="entry name" value="Rev_trsase/Diguanyl_cyclase"/>
</dbReference>
<feature type="domain" description="EAL" evidence="2">
    <location>
        <begin position="481"/>
        <end position="740"/>
    </location>
</feature>
<feature type="transmembrane region" description="Helical" evidence="1">
    <location>
        <begin position="98"/>
        <end position="117"/>
    </location>
</feature>
<reference evidence="4 5" key="1">
    <citation type="journal article" date="2018" name="Emerg. Microbes Infect.">
        <title>Genomic analysis of oral Campylobacter concisus strains identified a potential bacterial molecular marker associated with active Crohn's disease.</title>
        <authorList>
            <person name="Liu F."/>
            <person name="Ma R."/>
            <person name="Tay C.Y.A."/>
            <person name="Octavia S."/>
            <person name="Lan R."/>
            <person name="Chung H.K.L."/>
            <person name="Riordan S.M."/>
            <person name="Grimm M.C."/>
            <person name="Leong R.W."/>
            <person name="Tanaka M.M."/>
            <person name="Connor S."/>
            <person name="Zhang L."/>
        </authorList>
    </citation>
    <scope>NUCLEOTIDE SEQUENCE [LARGE SCALE GENOMIC DNA]</scope>
    <source>
        <strain evidence="4 5">H16O-S1</strain>
    </source>
</reference>
<name>A0A7S9RV87_9BACT</name>
<dbReference type="Gene3D" id="3.20.20.450">
    <property type="entry name" value="EAL domain"/>
    <property type="match status" value="1"/>
</dbReference>
<evidence type="ECO:0000313" key="5">
    <source>
        <dbReference type="Proteomes" id="UP000594571"/>
    </source>
</evidence>
<dbReference type="Pfam" id="PF00990">
    <property type="entry name" value="GGDEF"/>
    <property type="match status" value="1"/>
</dbReference>
<dbReference type="Proteomes" id="UP000594571">
    <property type="component" value="Chromosome"/>
</dbReference>
<keyword evidence="1" id="KW-0472">Membrane</keyword>
<sequence>MAEKAFILISFFVVTFGIYISMDRVKTKMIHWLAICFGVFLWSVCDALRVMNQDVLSRDHTSYAYLDVFFMIPMIAILAGVSIFLYSKFADSKEKLAIVTDSVSVFLLIGILVYGAIEKIDILLMIQDESNIVLISILAINFLILFVTLSELFTSNLLRIRISGFYLIAASILFTMLNLFIFYNQISNTDFSFEMDYLYLVPFGLLMIGAFHLKKENKYVMSDDKGISMGSKWLPLIAVLPLLVHGNFASFSTLITLFVLVVNALVNYYIKSSLASKKILDYEKNLHKEMEKSMHERTNELMLANLRLQDISEKDYLTDLGNRNFIANELDKICKRIHSKEEIAIYYIDISHFKNINTSYGHEMGDKILKLVAKRILEVCNRQETIARISADEFIVLARMELNSHTKRMNLGIALKDAIEKPIELERYHFSIKCAIGIHVVTKENVASPRSIIKNADMAMYYAKKNPTLNPMMYSDKISKETHLSSSIELALKKSNLQEDYHIYFQPIFDIKNSKMVCAEALLRWQSQEYGLMDARDFMSIASLNSEILGDICTLAVSKTIEQAVMWKSSGLTIPKISINVAQIQSTSDKFVNDFMIALHSHHLNPKQFELEFSEEIWKNNEDTLDKIFTILKKNGVDVCIDDFGSGYTSFVYIRKYGINRIKIASEFVTQALNSKIDAQIVAAIINLARSMKIKVSAKGVERSEDIEFLKRLECNEMQGYFLSYPMSTANFEDFIKQNPHMVADI</sequence>
<evidence type="ECO:0000313" key="4">
    <source>
        <dbReference type="EMBL" id="QPH98546.1"/>
    </source>
</evidence>
<protein>
    <submittedName>
        <fullName evidence="4">EAL domain-containing protein</fullName>
    </submittedName>
</protein>
<dbReference type="InterPro" id="IPR001633">
    <property type="entry name" value="EAL_dom"/>
</dbReference>
<evidence type="ECO:0000256" key="1">
    <source>
        <dbReference type="SAM" id="Phobius"/>
    </source>
</evidence>
<dbReference type="Gene3D" id="3.30.70.270">
    <property type="match status" value="1"/>
</dbReference>
<dbReference type="PANTHER" id="PTHR44757">
    <property type="entry name" value="DIGUANYLATE CYCLASE DGCP"/>
    <property type="match status" value="1"/>
</dbReference>
<feature type="transmembrane region" description="Helical" evidence="1">
    <location>
        <begin position="165"/>
        <end position="185"/>
    </location>
</feature>
<dbReference type="InterPro" id="IPR000160">
    <property type="entry name" value="GGDEF_dom"/>
</dbReference>
<organism evidence="4 5">
    <name type="scientific">Campylobacter concisus</name>
    <dbReference type="NCBI Taxonomy" id="199"/>
    <lineage>
        <taxon>Bacteria</taxon>
        <taxon>Pseudomonadati</taxon>
        <taxon>Campylobacterota</taxon>
        <taxon>Epsilonproteobacteria</taxon>
        <taxon>Campylobacterales</taxon>
        <taxon>Campylobacteraceae</taxon>
        <taxon>Campylobacter</taxon>
    </lineage>
</organism>
<reference evidence="4 5" key="2">
    <citation type="journal article" date="2020" name="Microb. Genom.">
        <title>Analysis of complete Campylobacter concisus genomes identifies genomospecies features, secretion systems and novel plasmids and their association with severe ulcerative colitis.</title>
        <authorList>
            <person name="Liu F."/>
            <person name="Chen S."/>
            <person name="Luu L.D.W."/>
            <person name="Lee S.A."/>
            <person name="Tay A.C.Y."/>
            <person name="Wu R."/>
            <person name="Riordan S.M."/>
            <person name="Lan R."/>
            <person name="Liu L."/>
            <person name="Zhang L."/>
        </authorList>
    </citation>
    <scope>NUCLEOTIDE SEQUENCE [LARGE SCALE GENOMIC DNA]</scope>
    <source>
        <strain evidence="4 5">H16O-S1</strain>
    </source>
</reference>
<dbReference type="SMART" id="SM00052">
    <property type="entry name" value="EAL"/>
    <property type="match status" value="1"/>
</dbReference>
<dbReference type="PANTHER" id="PTHR44757:SF2">
    <property type="entry name" value="BIOFILM ARCHITECTURE MAINTENANCE PROTEIN MBAA"/>
    <property type="match status" value="1"/>
</dbReference>
<keyword evidence="1" id="KW-1133">Transmembrane helix</keyword>
<dbReference type="NCBIfam" id="TIGR00254">
    <property type="entry name" value="GGDEF"/>
    <property type="match status" value="1"/>
</dbReference>
<dbReference type="InterPro" id="IPR035919">
    <property type="entry name" value="EAL_sf"/>
</dbReference>
<dbReference type="Pfam" id="PF00563">
    <property type="entry name" value="EAL"/>
    <property type="match status" value="1"/>
</dbReference>
<dbReference type="CDD" id="cd01948">
    <property type="entry name" value="EAL"/>
    <property type="match status" value="1"/>
</dbReference>
<dbReference type="SUPFAM" id="SSF55073">
    <property type="entry name" value="Nucleotide cyclase"/>
    <property type="match status" value="1"/>
</dbReference>
<proteinExistence type="predicted"/>
<evidence type="ECO:0000259" key="3">
    <source>
        <dbReference type="PROSITE" id="PS50887"/>
    </source>
</evidence>